<evidence type="ECO:0000313" key="6">
    <source>
        <dbReference type="EMBL" id="CAL6075385.1"/>
    </source>
</evidence>
<sequence>MNIIDLVRGGNVDQSVQLYSIQLKYCQIAEQNISQSLELLNKLFNLQIITNVTGLDCSASAQLLKQALINVVALIMKVVVDVYEPAKGVDQLTRIFFGP</sequence>
<dbReference type="EMBL" id="CATOUU010000929">
    <property type="protein sequence ID" value="CAI9960208.1"/>
    <property type="molecule type" value="Genomic_DNA"/>
</dbReference>
<reference evidence="3" key="1">
    <citation type="submission" date="2023-06" db="EMBL/GenBank/DDBJ databases">
        <authorList>
            <person name="Kurt Z."/>
        </authorList>
    </citation>
    <scope>NUCLEOTIDE SEQUENCE</scope>
</reference>
<dbReference type="EMBL" id="CAXDID020000313">
    <property type="protein sequence ID" value="CAL6075385.1"/>
    <property type="molecule type" value="Genomic_DNA"/>
</dbReference>
<reference evidence="4 7" key="2">
    <citation type="submission" date="2024-07" db="EMBL/GenBank/DDBJ databases">
        <authorList>
            <person name="Akdeniz Z."/>
        </authorList>
    </citation>
    <scope>NUCLEOTIDE SEQUENCE [LARGE SCALE GENOMIC DNA]</scope>
</reference>
<gene>
    <name evidence="1" type="ORF">HINF_LOCUS47853</name>
    <name evidence="2" type="ORF">HINF_LOCUS47855</name>
    <name evidence="3" type="ORF">HINF_LOCUS47860</name>
    <name evidence="4" type="ORF">HINF_LOCUS57175</name>
    <name evidence="5" type="ORF">HINF_LOCUS57177</name>
    <name evidence="6" type="ORF">HINF_LOCUS57182</name>
</gene>
<evidence type="ECO:0000313" key="2">
    <source>
        <dbReference type="EMBL" id="CAI9960210.1"/>
    </source>
</evidence>
<dbReference type="EMBL" id="CAXDID020000313">
    <property type="protein sequence ID" value="CAL6075375.1"/>
    <property type="molecule type" value="Genomic_DNA"/>
</dbReference>
<proteinExistence type="predicted"/>
<dbReference type="EMBL" id="CATOUU010000929">
    <property type="protein sequence ID" value="CAI9960210.1"/>
    <property type="molecule type" value="Genomic_DNA"/>
</dbReference>
<evidence type="ECO:0000313" key="3">
    <source>
        <dbReference type="EMBL" id="CAI9960215.1"/>
    </source>
</evidence>
<evidence type="ECO:0000313" key="5">
    <source>
        <dbReference type="EMBL" id="CAL6075375.1"/>
    </source>
</evidence>
<dbReference type="EMBL" id="CATOUU010000929">
    <property type="protein sequence ID" value="CAI9960215.1"/>
    <property type="molecule type" value="Genomic_DNA"/>
</dbReference>
<organism evidence="3">
    <name type="scientific">Hexamita inflata</name>
    <dbReference type="NCBI Taxonomy" id="28002"/>
    <lineage>
        <taxon>Eukaryota</taxon>
        <taxon>Metamonada</taxon>
        <taxon>Diplomonadida</taxon>
        <taxon>Hexamitidae</taxon>
        <taxon>Hexamitinae</taxon>
        <taxon>Hexamita</taxon>
    </lineage>
</organism>
<accession>A0AA86QZU0</accession>
<dbReference type="Proteomes" id="UP001642409">
    <property type="component" value="Unassembled WGS sequence"/>
</dbReference>
<protein>
    <submittedName>
        <fullName evidence="4">Hypothetical_protein</fullName>
    </submittedName>
</protein>
<name>A0AA86QZU0_9EUKA</name>
<dbReference type="AlphaFoldDB" id="A0AA86QZU0"/>
<keyword evidence="7" id="KW-1185">Reference proteome</keyword>
<evidence type="ECO:0000313" key="1">
    <source>
        <dbReference type="EMBL" id="CAI9960208.1"/>
    </source>
</evidence>
<evidence type="ECO:0000313" key="4">
    <source>
        <dbReference type="EMBL" id="CAL6075371.1"/>
    </source>
</evidence>
<comment type="caution">
    <text evidence="3">The sequence shown here is derived from an EMBL/GenBank/DDBJ whole genome shotgun (WGS) entry which is preliminary data.</text>
</comment>
<evidence type="ECO:0000313" key="7">
    <source>
        <dbReference type="Proteomes" id="UP001642409"/>
    </source>
</evidence>
<dbReference type="EMBL" id="CAXDID020000313">
    <property type="protein sequence ID" value="CAL6075371.1"/>
    <property type="molecule type" value="Genomic_DNA"/>
</dbReference>